<keyword evidence="2 12" id="KW-0645">Protease</keyword>
<dbReference type="Proteomes" id="UP000789390">
    <property type="component" value="Unassembled WGS sequence"/>
</dbReference>
<dbReference type="SMART" id="SM00020">
    <property type="entry name" value="Tryp_SPc"/>
    <property type="match status" value="1"/>
</dbReference>
<dbReference type="PROSITE" id="PS50024">
    <property type="entry name" value="SEA"/>
    <property type="match status" value="1"/>
</dbReference>
<feature type="compositionally biased region" description="Low complexity" evidence="13">
    <location>
        <begin position="1"/>
        <end position="11"/>
    </location>
</feature>
<evidence type="ECO:0000256" key="6">
    <source>
        <dbReference type="ARBA" id="ARBA00022968"/>
    </source>
</evidence>
<keyword evidence="7 14" id="KW-1133">Transmembrane helix</keyword>
<dbReference type="SUPFAM" id="SSF82671">
    <property type="entry name" value="SEA domain"/>
    <property type="match status" value="1"/>
</dbReference>
<dbReference type="InterPro" id="IPR036364">
    <property type="entry name" value="SEA_dom_sf"/>
</dbReference>
<feature type="transmembrane region" description="Helical" evidence="14">
    <location>
        <begin position="120"/>
        <end position="144"/>
    </location>
</feature>
<comment type="subcellular location">
    <subcellularLocation>
        <location evidence="1">Membrane</location>
        <topology evidence="1">Single-pass type II membrane protein</topology>
    </subcellularLocation>
</comment>
<feature type="disulfide bond" evidence="10">
    <location>
        <begin position="1427"/>
        <end position="1442"/>
    </location>
</feature>
<dbReference type="Gene3D" id="4.10.400.10">
    <property type="entry name" value="Low-density Lipoprotein Receptor"/>
    <property type="match status" value="3"/>
</dbReference>
<evidence type="ECO:0000259" key="15">
    <source>
        <dbReference type="PROSITE" id="PS50024"/>
    </source>
</evidence>
<dbReference type="PANTHER" id="PTHR24252">
    <property type="entry name" value="ACROSIN-RELATED"/>
    <property type="match status" value="1"/>
</dbReference>
<dbReference type="Pfam" id="PF00057">
    <property type="entry name" value="Ldl_recept_a"/>
    <property type="match status" value="3"/>
</dbReference>
<dbReference type="InterPro" id="IPR018114">
    <property type="entry name" value="TRYPSIN_HIS"/>
</dbReference>
<name>A0A8J2WG70_9CRUS</name>
<dbReference type="Pfam" id="PF01390">
    <property type="entry name" value="SEA"/>
    <property type="match status" value="1"/>
</dbReference>
<dbReference type="FunFam" id="2.40.10.10:FF:000003">
    <property type="entry name" value="Transmembrane serine protease 3"/>
    <property type="match status" value="1"/>
</dbReference>
<comment type="caution">
    <text evidence="18">The sequence shown here is derived from an EMBL/GenBank/DDBJ whole genome shotgun (WGS) entry which is preliminary data.</text>
</comment>
<feature type="compositionally biased region" description="Polar residues" evidence="13">
    <location>
        <begin position="470"/>
        <end position="479"/>
    </location>
</feature>
<feature type="region of interest" description="Disordered" evidence="13">
    <location>
        <begin position="1"/>
        <end position="59"/>
    </location>
</feature>
<dbReference type="GO" id="GO:0004252">
    <property type="term" value="F:serine-type endopeptidase activity"/>
    <property type="evidence" value="ECO:0007669"/>
    <property type="project" value="InterPro"/>
</dbReference>
<dbReference type="PROSITE" id="PS50287">
    <property type="entry name" value="SRCR_2"/>
    <property type="match status" value="1"/>
</dbReference>
<dbReference type="CDD" id="cd00190">
    <property type="entry name" value="Tryp_SPc"/>
    <property type="match status" value="1"/>
</dbReference>
<dbReference type="InterPro" id="IPR036055">
    <property type="entry name" value="LDL_receptor-like_sf"/>
</dbReference>
<feature type="disulfide bond" evidence="10">
    <location>
        <begin position="983"/>
        <end position="998"/>
    </location>
</feature>
<dbReference type="PANTHER" id="PTHR24252:SF7">
    <property type="entry name" value="HYALIN"/>
    <property type="match status" value="1"/>
</dbReference>
<evidence type="ECO:0000256" key="2">
    <source>
        <dbReference type="ARBA" id="ARBA00022670"/>
    </source>
</evidence>
<keyword evidence="6" id="KW-0735">Signal-anchor</keyword>
<feature type="domain" description="SRCR" evidence="17">
    <location>
        <begin position="999"/>
        <end position="1141"/>
    </location>
</feature>
<dbReference type="PROSITE" id="PS00134">
    <property type="entry name" value="TRYPSIN_HIS"/>
    <property type="match status" value="1"/>
</dbReference>
<dbReference type="PROSITE" id="PS50240">
    <property type="entry name" value="TRYPSIN_DOM"/>
    <property type="match status" value="1"/>
</dbReference>
<feature type="disulfide bond" evidence="10">
    <location>
        <begin position="902"/>
        <end position="920"/>
    </location>
</feature>
<evidence type="ECO:0000259" key="17">
    <source>
        <dbReference type="PROSITE" id="PS50287"/>
    </source>
</evidence>
<dbReference type="SMART" id="SM00192">
    <property type="entry name" value="LDLa"/>
    <property type="match status" value="3"/>
</dbReference>
<evidence type="ECO:0000256" key="8">
    <source>
        <dbReference type="ARBA" id="ARBA00023136"/>
    </source>
</evidence>
<dbReference type="InterPro" id="IPR001190">
    <property type="entry name" value="SRCR"/>
</dbReference>
<dbReference type="EMBL" id="CAKKLH010000213">
    <property type="protein sequence ID" value="CAH0106090.1"/>
    <property type="molecule type" value="Genomic_DNA"/>
</dbReference>
<dbReference type="Pfam" id="PF00089">
    <property type="entry name" value="Trypsin"/>
    <property type="match status" value="1"/>
</dbReference>
<dbReference type="InterPro" id="IPR009003">
    <property type="entry name" value="Peptidase_S1_PA"/>
</dbReference>
<dbReference type="InterPro" id="IPR002172">
    <property type="entry name" value="LDrepeatLR_classA_rpt"/>
</dbReference>
<dbReference type="GO" id="GO:0016020">
    <property type="term" value="C:membrane"/>
    <property type="evidence" value="ECO:0007669"/>
    <property type="project" value="UniProtKB-SubCell"/>
</dbReference>
<feature type="compositionally biased region" description="Low complexity" evidence="13">
    <location>
        <begin position="355"/>
        <end position="376"/>
    </location>
</feature>
<dbReference type="GO" id="GO:0006508">
    <property type="term" value="P:proteolysis"/>
    <property type="evidence" value="ECO:0007669"/>
    <property type="project" value="UniProtKB-KW"/>
</dbReference>
<dbReference type="InterPro" id="IPR001254">
    <property type="entry name" value="Trypsin_dom"/>
</dbReference>
<comment type="caution">
    <text evidence="11">Lacks conserved residue(s) required for the propagation of feature annotation.</text>
</comment>
<feature type="region of interest" description="Disordered" evidence="13">
    <location>
        <begin position="458"/>
        <end position="481"/>
    </location>
</feature>
<dbReference type="InterPro" id="IPR000082">
    <property type="entry name" value="SEA_dom"/>
</dbReference>
<evidence type="ECO:0000256" key="13">
    <source>
        <dbReference type="SAM" id="MobiDB-lite"/>
    </source>
</evidence>
<evidence type="ECO:0000259" key="16">
    <source>
        <dbReference type="PROSITE" id="PS50240"/>
    </source>
</evidence>
<organism evidence="18 19">
    <name type="scientific">Daphnia galeata</name>
    <dbReference type="NCBI Taxonomy" id="27404"/>
    <lineage>
        <taxon>Eukaryota</taxon>
        <taxon>Metazoa</taxon>
        <taxon>Ecdysozoa</taxon>
        <taxon>Arthropoda</taxon>
        <taxon>Crustacea</taxon>
        <taxon>Branchiopoda</taxon>
        <taxon>Diplostraca</taxon>
        <taxon>Cladocera</taxon>
        <taxon>Anomopoda</taxon>
        <taxon>Daphniidae</taxon>
        <taxon>Daphnia</taxon>
    </lineage>
</organism>
<keyword evidence="8 14" id="KW-0472">Membrane</keyword>
<dbReference type="SUPFAM" id="SSF57424">
    <property type="entry name" value="LDL receptor-like module"/>
    <property type="match status" value="3"/>
</dbReference>
<evidence type="ECO:0000313" key="18">
    <source>
        <dbReference type="EMBL" id="CAH0106090.1"/>
    </source>
</evidence>
<feature type="region of interest" description="Disordered" evidence="13">
    <location>
        <begin position="575"/>
        <end position="597"/>
    </location>
</feature>
<dbReference type="Gene3D" id="2.40.10.10">
    <property type="entry name" value="Trypsin-like serine proteases"/>
    <property type="match status" value="2"/>
</dbReference>
<dbReference type="InterPro" id="IPR023415">
    <property type="entry name" value="LDLR_class-A_CS"/>
</dbReference>
<feature type="region of interest" description="Disordered" evidence="13">
    <location>
        <begin position="340"/>
        <end position="385"/>
    </location>
</feature>
<feature type="compositionally biased region" description="Low complexity" evidence="13">
    <location>
        <begin position="587"/>
        <end position="597"/>
    </location>
</feature>
<dbReference type="CDD" id="cd00112">
    <property type="entry name" value="LDLa"/>
    <property type="match status" value="3"/>
</dbReference>
<keyword evidence="5 12" id="KW-0720">Serine protease</keyword>
<sequence>MSSSSPSMSAMEMEESSDTSREDRKSRHHRPPSVHQPKGRQITRNFAHPPPSPVGSLSYGGMPGGGMYISGSPYSTSVRDQPASGSIPAYSMWGSDSSQLYRPGSGGKDKKDKKPVCSTLLITTAALVVMAVLAIAAVAAYLGVMTNHSDGDKYEIEFDCSLRISRGDNFRLNLADPTSPQFRTKSDRYRRLIDSVYKASPLSESFRRCSVERFTNGSLVVHFRLFFDRRKIPVQIGETESSVRDVMVQEVMAVEPVAFKSVVVDIDTIKVHRHIPSPAMLSQSQRSRLQVVDSVEDEEEGNSINIEAVHPIEFEEDVVENLLNTTEDESLFTTDADVNISSENSHHNSQERTTEPSLPETTPTTTSPKISSIETTQTTTNSAVVIPTQDPRLTYDDSEWKPLFVNTPTNPGKFPQTDSITPDSSLDSEALLNHQPAHAEDDPDIYKIGLENHAEESPAEFDVAKEEGQKQTTDLPSNVKQDRVILNAADDDKKKDIASGEDETTSPVTPTKFSFLQWFNSQLNNVKLAQNHRQQQAANNSTNTELMSSGPSLSPTRFFTVKPTAVSYTGIQPIMRPKPWEENSTDSFPSDSPSMGPSSGTGFIVSTINRSAITDTAVMLPQSFHVQTSLSLAKEPIKLVESPRSQKSLPLLDNVHFRMSSGTTRNPRELQSERQQQVESLTDFFPPVRRPVARPQVSKSGLAQQRTDNLAGSLPIEGLFSTLKPPQGANQEIISKHRSNTNSPIYTFKLNQGQSVHDVLSQLLADLTIGESPSLVEVDGAAPSLTLAEQEQLQNNDMKNKASNKKVDDDRLKPWAHMPFRPAILNALYHNTRNPNTSSTNSINVNTTIIATSATPLLENEDASVTTSTEIATREPNSQHFVTGQPTEFTTTAAGCDDQFRCMNGECLSALARCNQMSDCRDGSDELNCTCSDFLRAQFLSRKICDGIVDCWDYSDENQCEWCRPGQYICPNSKVCIDRNLVCNGIRDCPNGDDERHCIALAHHLDSTEEMSYSNSGYLMVRREGRWGKLCMQNFETAVEKLRQSFQVNDLGKAVCRELTFTGLERAERKLDSSRSSQDSVYFELVESGNEDNEYENVDEQLPFENMEDDIGALVESPRASMLDYTTSKCAKRQVVHVHCRDLECGIRPQLVSTRARRIVGGANSTPGAWPWQAALYKEGDFQCGATLISSQWLVSAGHCFYHAQDDHWVARLGALRRGSNLLSPHEQVRVISHIFIHPGYIDTGFVNDISILRMEEPVRFTDYIRPVCLPPPTTDIRDGRLCTVVGWGQLYETGRVFPDTLQQVQLPLVSTEECRKRTLFLPLYRLTNNMFCAGFDRGGRDACLGDSGGPLMCEEPDGRWTLQGVTSNGYGCARANRPGVYTKVARYVTWIDQVVNGTYRNTRRPSLCINGHRCLLGQCLPKSHVCNGIVECSDGSDERNCTPVTL</sequence>
<feature type="domain" description="Peptidase S1" evidence="16">
    <location>
        <begin position="1159"/>
        <end position="1397"/>
    </location>
</feature>
<protein>
    <recommendedName>
        <fullName evidence="20">EOG090X019S</fullName>
    </recommendedName>
</protein>
<dbReference type="InterPro" id="IPR033116">
    <property type="entry name" value="TRYPSIN_SER"/>
</dbReference>
<feature type="disulfide bond" evidence="10">
    <location>
        <begin position="914"/>
        <end position="929"/>
    </location>
</feature>
<dbReference type="PROSITE" id="PS50068">
    <property type="entry name" value="LDLRA_2"/>
    <property type="match status" value="3"/>
</dbReference>
<dbReference type="InterPro" id="IPR043504">
    <property type="entry name" value="Peptidase_S1_PA_chymotrypsin"/>
</dbReference>
<evidence type="ECO:0000256" key="11">
    <source>
        <dbReference type="PROSITE-ProRule" id="PRU00196"/>
    </source>
</evidence>
<feature type="disulfide bond" evidence="10">
    <location>
        <begin position="1415"/>
        <end position="1433"/>
    </location>
</feature>
<dbReference type="Gene3D" id="3.30.70.960">
    <property type="entry name" value="SEA domain"/>
    <property type="match status" value="1"/>
</dbReference>
<evidence type="ECO:0000256" key="1">
    <source>
        <dbReference type="ARBA" id="ARBA00004606"/>
    </source>
</evidence>
<feature type="region of interest" description="Disordered" evidence="13">
    <location>
        <begin position="280"/>
        <end position="304"/>
    </location>
</feature>
<keyword evidence="9 10" id="KW-1015">Disulfide bond</keyword>
<reference evidence="18" key="1">
    <citation type="submission" date="2021-11" db="EMBL/GenBank/DDBJ databases">
        <authorList>
            <person name="Schell T."/>
        </authorList>
    </citation>
    <scope>NUCLEOTIDE SEQUENCE</scope>
    <source>
        <strain evidence="18">M5</strain>
    </source>
</reference>
<evidence type="ECO:0000256" key="10">
    <source>
        <dbReference type="PROSITE-ProRule" id="PRU00124"/>
    </source>
</evidence>
<dbReference type="OrthoDB" id="6411962at2759"/>
<evidence type="ECO:0000256" key="9">
    <source>
        <dbReference type="ARBA" id="ARBA00023157"/>
    </source>
</evidence>
<evidence type="ECO:0000313" key="19">
    <source>
        <dbReference type="Proteomes" id="UP000789390"/>
    </source>
</evidence>
<feature type="region of interest" description="Disordered" evidence="13">
    <location>
        <begin position="530"/>
        <end position="554"/>
    </location>
</feature>
<feature type="compositionally biased region" description="Polar residues" evidence="13">
    <location>
        <begin position="541"/>
        <end position="554"/>
    </location>
</feature>
<evidence type="ECO:0008006" key="20">
    <source>
        <dbReference type="Google" id="ProtNLM"/>
    </source>
</evidence>
<dbReference type="PROSITE" id="PS01209">
    <property type="entry name" value="LDLRA_1"/>
    <property type="match status" value="2"/>
</dbReference>
<feature type="compositionally biased region" description="Low complexity" evidence="13">
    <location>
        <begin position="530"/>
        <end position="540"/>
    </location>
</feature>
<feature type="compositionally biased region" description="Basic and acidic residues" evidence="13">
    <location>
        <begin position="344"/>
        <end position="354"/>
    </location>
</feature>
<dbReference type="PRINTS" id="PR00261">
    <property type="entry name" value="LDLRECEPTOR"/>
</dbReference>
<keyword evidence="4 12" id="KW-0378">Hydrolase</keyword>
<evidence type="ECO:0000256" key="3">
    <source>
        <dbReference type="ARBA" id="ARBA00022692"/>
    </source>
</evidence>
<evidence type="ECO:0000256" key="12">
    <source>
        <dbReference type="RuleBase" id="RU363034"/>
    </source>
</evidence>
<keyword evidence="19" id="KW-1185">Reference proteome</keyword>
<gene>
    <name evidence="18" type="ORF">DGAL_LOCUS9239</name>
</gene>
<feature type="compositionally biased region" description="Basic and acidic residues" evidence="13">
    <location>
        <begin position="458"/>
        <end position="469"/>
    </location>
</feature>
<evidence type="ECO:0000256" key="7">
    <source>
        <dbReference type="ARBA" id="ARBA00022989"/>
    </source>
</evidence>
<evidence type="ECO:0000256" key="4">
    <source>
        <dbReference type="ARBA" id="ARBA00022801"/>
    </source>
</evidence>
<evidence type="ECO:0000256" key="14">
    <source>
        <dbReference type="SAM" id="Phobius"/>
    </source>
</evidence>
<proteinExistence type="predicted"/>
<accession>A0A8J2WG70</accession>
<dbReference type="SUPFAM" id="SSF50494">
    <property type="entry name" value="Trypsin-like serine proteases"/>
    <property type="match status" value="1"/>
</dbReference>
<dbReference type="PROSITE" id="PS00135">
    <property type="entry name" value="TRYPSIN_SER"/>
    <property type="match status" value="1"/>
</dbReference>
<keyword evidence="3 14" id="KW-0812">Transmembrane</keyword>
<evidence type="ECO:0000256" key="5">
    <source>
        <dbReference type="ARBA" id="ARBA00022825"/>
    </source>
</evidence>
<feature type="domain" description="SEA" evidence="15">
    <location>
        <begin position="154"/>
        <end position="276"/>
    </location>
</feature>